<dbReference type="EMBL" id="FNZI01000002">
    <property type="protein sequence ID" value="SEJ25790.1"/>
    <property type="molecule type" value="Genomic_DNA"/>
</dbReference>
<accession>A0A1H6XLT9</accession>
<organism evidence="1 2">
    <name type="scientific">Demequina mangrovi</name>
    <dbReference type="NCBI Taxonomy" id="1043493"/>
    <lineage>
        <taxon>Bacteria</taxon>
        <taxon>Bacillati</taxon>
        <taxon>Actinomycetota</taxon>
        <taxon>Actinomycetes</taxon>
        <taxon>Micrococcales</taxon>
        <taxon>Demequinaceae</taxon>
        <taxon>Demequina</taxon>
    </lineage>
</organism>
<dbReference type="AlphaFoldDB" id="A0A1H6XLT9"/>
<dbReference type="eggNOG" id="ENOG5033FM7">
    <property type="taxonomic scope" value="Bacteria"/>
</dbReference>
<name>A0A1H6XLT9_9MICO</name>
<gene>
    <name evidence="1" type="ORF">SAMN05421637_1352</name>
</gene>
<keyword evidence="2" id="KW-1185">Reference proteome</keyword>
<dbReference type="Proteomes" id="UP000183315">
    <property type="component" value="Unassembled WGS sequence"/>
</dbReference>
<dbReference type="RefSeq" id="WP_143058919.1">
    <property type="nucleotide sequence ID" value="NZ_BBLU01000005.1"/>
</dbReference>
<reference evidence="2" key="1">
    <citation type="submission" date="2016-10" db="EMBL/GenBank/DDBJ databases">
        <authorList>
            <person name="Varghese N."/>
        </authorList>
    </citation>
    <scope>NUCLEOTIDE SEQUENCE [LARGE SCALE GENOMIC DNA]</scope>
    <source>
        <strain evidence="2">DSM 24868</strain>
    </source>
</reference>
<dbReference type="OrthoDB" id="4932393at2"/>
<evidence type="ECO:0000313" key="1">
    <source>
        <dbReference type="EMBL" id="SEJ25790.1"/>
    </source>
</evidence>
<sequence>MDWAADAEWSYAPGGTGMPMTVQLAEGAASDAPGGGDFELGWGVEADADADGVLDAALPITRVLGDTTEVLWYVWLGVEHAAEGEPTAIQVPYPIARDVACGDRVRSVEATGTGFRIDEALRMPWTDAQLACEDEGSGVQLREVEIVEVEGARYPVQTSPVAAWGGVCPRAPELDGFEETGFELRVGPPQTAALAVDPARTFWVFALDPVPLLADGDLAFLGFNQDIAGDAAVKQHCAFYD</sequence>
<proteinExistence type="predicted"/>
<evidence type="ECO:0000313" key="2">
    <source>
        <dbReference type="Proteomes" id="UP000183315"/>
    </source>
</evidence>
<protein>
    <submittedName>
        <fullName evidence="1">Uncharacterized protein</fullName>
    </submittedName>
</protein>